<accession>A0A1J7JRJ8</accession>
<evidence type="ECO:0000259" key="3">
    <source>
        <dbReference type="Pfam" id="PF24864"/>
    </source>
</evidence>
<evidence type="ECO:0000256" key="2">
    <source>
        <dbReference type="SAM" id="MobiDB-lite"/>
    </source>
</evidence>
<dbReference type="OrthoDB" id="72726at2759"/>
<organism evidence="4 5">
    <name type="scientific">Coniochaeta ligniaria NRRL 30616</name>
    <dbReference type="NCBI Taxonomy" id="1408157"/>
    <lineage>
        <taxon>Eukaryota</taxon>
        <taxon>Fungi</taxon>
        <taxon>Dikarya</taxon>
        <taxon>Ascomycota</taxon>
        <taxon>Pezizomycotina</taxon>
        <taxon>Sordariomycetes</taxon>
        <taxon>Sordariomycetidae</taxon>
        <taxon>Coniochaetales</taxon>
        <taxon>Coniochaetaceae</taxon>
        <taxon>Coniochaeta</taxon>
    </lineage>
</organism>
<proteinExistence type="predicted"/>
<dbReference type="PANTHER" id="PTHR38790:SF4">
    <property type="entry name" value="2EXR DOMAIN-CONTAINING PROTEIN"/>
    <property type="match status" value="1"/>
</dbReference>
<dbReference type="InterPro" id="IPR056632">
    <property type="entry name" value="DUF7730"/>
</dbReference>
<evidence type="ECO:0000256" key="1">
    <source>
        <dbReference type="SAM" id="Coils"/>
    </source>
</evidence>
<keyword evidence="5" id="KW-1185">Reference proteome</keyword>
<protein>
    <recommendedName>
        <fullName evidence="3">DUF7730 domain-containing protein</fullName>
    </recommendedName>
</protein>
<feature type="coiled-coil region" evidence="1">
    <location>
        <begin position="390"/>
        <end position="482"/>
    </location>
</feature>
<dbReference type="Pfam" id="PF24864">
    <property type="entry name" value="DUF7730"/>
    <property type="match status" value="1"/>
</dbReference>
<evidence type="ECO:0000313" key="5">
    <source>
        <dbReference type="Proteomes" id="UP000182658"/>
    </source>
</evidence>
<dbReference type="AlphaFoldDB" id="A0A1J7JRJ8"/>
<dbReference type="EMBL" id="KV875095">
    <property type="protein sequence ID" value="OIW32600.1"/>
    <property type="molecule type" value="Genomic_DNA"/>
</dbReference>
<name>A0A1J7JRJ8_9PEZI</name>
<keyword evidence="1" id="KW-0175">Coiled coil</keyword>
<reference evidence="4 5" key="1">
    <citation type="submission" date="2016-10" db="EMBL/GenBank/DDBJ databases">
        <title>Draft genome sequence of Coniochaeta ligniaria NRRL30616, a lignocellulolytic fungus for bioabatement of inhibitors in plant biomass hydrolysates.</title>
        <authorList>
            <consortium name="DOE Joint Genome Institute"/>
            <person name="Jimenez D.J."/>
            <person name="Hector R.E."/>
            <person name="Riley R."/>
            <person name="Sun H."/>
            <person name="Grigoriev I.V."/>
            <person name="Van Elsas J.D."/>
            <person name="Nichols N.N."/>
        </authorList>
    </citation>
    <scope>NUCLEOTIDE SEQUENCE [LARGE SCALE GENOMIC DNA]</scope>
    <source>
        <strain evidence="4 5">NRRL 30616</strain>
    </source>
</reference>
<sequence length="486" mass="57172">MVQTRAATDRALWAQRQSRLFRLPQELRDQIYYHVFSTTELVFDGRPSADRRLGKKRRAAGRMKSHVEKENISRLGLLRVCRRIRDENAERWIGQVWFSFYNLRDLQRVMTAVPPEKLSKIRFMRVLCPSTETYGNLFHCTLDTVFATLPGLRLDKLVVHGLNYHRMLNDLMQAHPADGDILEHMIARGDGWKELHYICSNSLAPACGDPKYSPWFPERGPPPQPHDWAGLLRQRDGADSHASVTIYRLDMKGERVVIPAGLAPTTQLAKSGKQSVYTGSQRRTSWLDWGWDNVFDFNRLQASDRYDWVDSSTQWCPFEGDFYRDESVEFDYTPSAQSFLRRVDEQWKGMRIVVKRGLGADYATKKRSPDIAPGTGPFPPQGWHNQQELFQQNQQRLRTQQELLQQNQQELLQQNQQRLHTQQELLQQRTAELFQQNQQRLQNMRELLQQNQQTLHNQRELLQQIQQRLQELLQQIQQTPRENRLW</sequence>
<feature type="domain" description="DUF7730" evidence="3">
    <location>
        <begin position="14"/>
        <end position="126"/>
    </location>
</feature>
<evidence type="ECO:0000313" key="4">
    <source>
        <dbReference type="EMBL" id="OIW32600.1"/>
    </source>
</evidence>
<dbReference type="PANTHER" id="PTHR38790">
    <property type="entry name" value="2EXR DOMAIN-CONTAINING PROTEIN-RELATED"/>
    <property type="match status" value="1"/>
</dbReference>
<feature type="region of interest" description="Disordered" evidence="2">
    <location>
        <begin position="364"/>
        <end position="383"/>
    </location>
</feature>
<dbReference type="Proteomes" id="UP000182658">
    <property type="component" value="Unassembled WGS sequence"/>
</dbReference>
<dbReference type="InParanoid" id="A0A1J7JRJ8"/>
<gene>
    <name evidence="4" type="ORF">CONLIGDRAFT_642300</name>
</gene>